<keyword evidence="1" id="KW-0472">Membrane</keyword>
<dbReference type="Proteomes" id="UP000465778">
    <property type="component" value="Unassembled WGS sequence"/>
</dbReference>
<dbReference type="AlphaFoldDB" id="A0A800NGP3"/>
<dbReference type="EMBL" id="VDEM01000001">
    <property type="protein sequence ID" value="KAF0826098.1"/>
    <property type="molecule type" value="Genomic_DNA"/>
</dbReference>
<dbReference type="SUPFAM" id="SSF52266">
    <property type="entry name" value="SGNH hydrolase"/>
    <property type="match status" value="1"/>
</dbReference>
<keyword evidence="1" id="KW-0812">Transmembrane</keyword>
<dbReference type="InterPro" id="IPR036514">
    <property type="entry name" value="SGNH_hydro_sf"/>
</dbReference>
<feature type="domain" description="SGNH hydrolase-type esterase" evidence="2">
    <location>
        <begin position="52"/>
        <end position="212"/>
    </location>
</feature>
<comment type="caution">
    <text evidence="3">The sequence shown here is derived from an EMBL/GenBank/DDBJ whole genome shotgun (WGS) entry which is preliminary data.</text>
</comment>
<dbReference type="CDD" id="cd00229">
    <property type="entry name" value="SGNH_hydrolase"/>
    <property type="match status" value="1"/>
</dbReference>
<accession>A0A800NGP3</accession>
<evidence type="ECO:0000313" key="4">
    <source>
        <dbReference type="Proteomes" id="UP000465778"/>
    </source>
</evidence>
<name>A0A800NGP3_CYTFI</name>
<reference evidence="3 4" key="1">
    <citation type="journal article" date="2020" name="G3 (Bethesda)">
        <title>Whole Genome Sequencing and Comparative Genomics of Two Nematicidal Bacillus Strains Reveals a Wide Range of Possible Virulence Factors.</title>
        <authorList>
            <person name="Susic N."/>
            <person name="Janezic S."/>
            <person name="Rupnik M."/>
            <person name="Geric Stare B."/>
        </authorList>
    </citation>
    <scope>NUCLEOTIDE SEQUENCE [LARGE SCALE GENOMIC DNA]</scope>
    <source>
        <strain evidence="3 4">I-1582</strain>
    </source>
</reference>
<dbReference type="Gene3D" id="2.60.120.260">
    <property type="entry name" value="Galactose-binding domain-like"/>
    <property type="match status" value="1"/>
</dbReference>
<protein>
    <recommendedName>
        <fullName evidence="2">SGNH hydrolase-type esterase domain-containing protein</fullName>
    </recommendedName>
</protein>
<evidence type="ECO:0000256" key="1">
    <source>
        <dbReference type="SAM" id="Phobius"/>
    </source>
</evidence>
<dbReference type="InterPro" id="IPR013830">
    <property type="entry name" value="SGNH_hydro"/>
</dbReference>
<dbReference type="Gene3D" id="3.40.50.1110">
    <property type="entry name" value="SGNH hydrolase"/>
    <property type="match status" value="1"/>
</dbReference>
<dbReference type="Pfam" id="PF13472">
    <property type="entry name" value="Lipase_GDSL_2"/>
    <property type="match status" value="1"/>
</dbReference>
<dbReference type="RefSeq" id="WP_159344011.1">
    <property type="nucleotide sequence ID" value="NZ_JBALOT010000016.1"/>
</dbReference>
<evidence type="ECO:0000259" key="2">
    <source>
        <dbReference type="Pfam" id="PF13472"/>
    </source>
</evidence>
<organism evidence="3 4">
    <name type="scientific">Cytobacillus firmus</name>
    <name type="common">Bacillus firmus</name>
    <dbReference type="NCBI Taxonomy" id="1399"/>
    <lineage>
        <taxon>Bacteria</taxon>
        <taxon>Bacillati</taxon>
        <taxon>Bacillota</taxon>
        <taxon>Bacilli</taxon>
        <taxon>Bacillales</taxon>
        <taxon>Bacillaceae</taxon>
        <taxon>Cytobacillus</taxon>
    </lineage>
</organism>
<proteinExistence type="predicted"/>
<gene>
    <name evidence="3" type="ORF">KIS1582_0237</name>
</gene>
<sequence length="364" mass="41107">MKRRKIGIYFFIITFIYGLYHLFDSLSKVEGANPTNVYQKLSSKENINYLIIGDSIGRGSGATSKSSAWFTRLEKHLHSEFGIKAKRHSIVQSGATAFEGLYKLQQSEHLGKIDLTFIVFGENDRKYMDEKQFSYFYEGLIRKTKQLYPDTEIITITENPLDNEAFVQAISFISSHYGAKNVDMRKPFELSGLPDGELTKDLVHPNDDGYEIYADTLIKKIRALTGSHAEIAELSAPIHENADIEISSIPHVTDISGSFIHKDGIWESRKAGDTLEYQFSGPFLGVDMIRSEKGGKMDVFIDDVYITSLSAWWPLTKDRYQYIVSGLEDGQHLVKFIVANEKSVNNSTDDAVIQISSILTRADQ</sequence>
<evidence type="ECO:0000313" key="3">
    <source>
        <dbReference type="EMBL" id="KAF0826098.1"/>
    </source>
</evidence>
<dbReference type="OrthoDB" id="8233337at2"/>
<feature type="transmembrane region" description="Helical" evidence="1">
    <location>
        <begin position="7"/>
        <end position="23"/>
    </location>
</feature>
<keyword evidence="1" id="KW-1133">Transmembrane helix</keyword>